<dbReference type="Pfam" id="PF16558">
    <property type="entry name" value="AZUL"/>
    <property type="match status" value="1"/>
</dbReference>
<keyword evidence="4 5" id="KW-0833">Ubl conjugation pathway</keyword>
<feature type="domain" description="HECT" evidence="7">
    <location>
        <begin position="988"/>
        <end position="1346"/>
    </location>
</feature>
<dbReference type="SUPFAM" id="SSF56204">
    <property type="entry name" value="Hect, E3 ligase catalytic domain"/>
    <property type="match status" value="1"/>
</dbReference>
<dbReference type="PANTHER" id="PTHR45700">
    <property type="entry name" value="UBIQUITIN-PROTEIN LIGASE E3C"/>
    <property type="match status" value="1"/>
</dbReference>
<feature type="region of interest" description="Disordered" evidence="6">
    <location>
        <begin position="342"/>
        <end position="429"/>
    </location>
</feature>
<evidence type="ECO:0000259" key="7">
    <source>
        <dbReference type="PROSITE" id="PS50237"/>
    </source>
</evidence>
<feature type="compositionally biased region" description="Polar residues" evidence="6">
    <location>
        <begin position="268"/>
        <end position="281"/>
    </location>
</feature>
<dbReference type="FunFam" id="3.30.2410.10:FF:000003">
    <property type="entry name" value="probable E3 ubiquitin-protein ligase HERC4 isoform X1"/>
    <property type="match status" value="1"/>
</dbReference>
<dbReference type="EC" id="2.3.2.26" evidence="2"/>
<dbReference type="GO" id="GO:0000209">
    <property type="term" value="P:protein polyubiquitination"/>
    <property type="evidence" value="ECO:0007669"/>
    <property type="project" value="InterPro"/>
</dbReference>
<protein>
    <recommendedName>
        <fullName evidence="2">HECT-type E3 ubiquitin transferase</fullName>
        <ecNumber evidence="2">2.3.2.26</ecNumber>
    </recommendedName>
</protein>
<evidence type="ECO:0000256" key="6">
    <source>
        <dbReference type="SAM" id="MobiDB-lite"/>
    </source>
</evidence>
<feature type="compositionally biased region" description="Low complexity" evidence="6">
    <location>
        <begin position="258"/>
        <end position="267"/>
    </location>
</feature>
<evidence type="ECO:0000256" key="5">
    <source>
        <dbReference type="PROSITE-ProRule" id="PRU00104"/>
    </source>
</evidence>
<dbReference type="InterPro" id="IPR000569">
    <property type="entry name" value="HECT_dom"/>
</dbReference>
<dbReference type="PANTHER" id="PTHR45700:SF8">
    <property type="entry name" value="HECT-TYPE E3 UBIQUITIN TRANSFERASE"/>
    <property type="match status" value="1"/>
</dbReference>
<evidence type="ECO:0000313" key="8">
    <source>
        <dbReference type="EnsemblFungi" id="CEF87847"/>
    </source>
</evidence>
<organism evidence="8">
    <name type="scientific">Gibberella zeae (strain ATCC MYA-4620 / CBS 123657 / FGSC 9075 / NRRL 31084 / PH-1)</name>
    <name type="common">Wheat head blight fungus</name>
    <name type="synonym">Fusarium graminearum</name>
    <dbReference type="NCBI Taxonomy" id="229533"/>
    <lineage>
        <taxon>Eukaryota</taxon>
        <taxon>Fungi</taxon>
        <taxon>Dikarya</taxon>
        <taxon>Ascomycota</taxon>
        <taxon>Pezizomycotina</taxon>
        <taxon>Sordariomycetes</taxon>
        <taxon>Hypocreomycetidae</taxon>
        <taxon>Hypocreales</taxon>
        <taxon>Nectriaceae</taxon>
        <taxon>Fusarium</taxon>
    </lineage>
</organism>
<dbReference type="PROSITE" id="PS50237">
    <property type="entry name" value="HECT"/>
    <property type="match status" value="1"/>
</dbReference>
<feature type="compositionally biased region" description="Low complexity" evidence="6">
    <location>
        <begin position="342"/>
        <end position="356"/>
    </location>
</feature>
<reference evidence="8" key="1">
    <citation type="journal article" date="2007" name="Science">
        <title>The Fusarium graminearum genome reveals a link between localized polymorphism and pathogen specialization.</title>
        <authorList>
            <person name="Cuomo C.A."/>
            <person name="Gueldener U."/>
            <person name="Xu J.-R."/>
            <person name="Trail F."/>
            <person name="Turgeon B.G."/>
            <person name="Di Pietro A."/>
            <person name="Walton J.D."/>
            <person name="Ma L.-J."/>
            <person name="Baker S.E."/>
            <person name="Rep M."/>
            <person name="Adam G."/>
            <person name="Antoniw J."/>
            <person name="Baldwin T."/>
            <person name="Calvo S.E."/>
            <person name="Chang Y.-L."/>
            <person name="DeCaprio D."/>
            <person name="Gale L.R."/>
            <person name="Gnerre S."/>
            <person name="Goswami R.S."/>
            <person name="Hammond-Kosack K."/>
            <person name="Harris L.J."/>
            <person name="Hilburn K."/>
            <person name="Kennell J.C."/>
            <person name="Kroken S."/>
            <person name="Magnuson J.K."/>
            <person name="Mannhaupt G."/>
            <person name="Mauceli E.W."/>
            <person name="Mewes H.-W."/>
            <person name="Mitterbauer R."/>
            <person name="Muehlbauer G."/>
            <person name="Muensterkoetter M."/>
            <person name="Nelson D."/>
            <person name="O'Donnell K."/>
            <person name="Ouellet T."/>
            <person name="Qi W."/>
            <person name="Quesneville H."/>
            <person name="Roncero M.I.G."/>
            <person name="Seong K.-Y."/>
            <person name="Tetko I.V."/>
            <person name="Urban M."/>
            <person name="Waalwijk C."/>
            <person name="Ward T.J."/>
            <person name="Yao J."/>
            <person name="Birren B.W."/>
            <person name="Kistler H.C."/>
        </authorList>
    </citation>
    <scope>NUCLEOTIDE SEQUENCE [LARGE SCALE GENOMIC DNA]</scope>
    <source>
        <strain evidence="8">PH-1 / ATCC MYA-4620 / FGSC 9075 / NRRL 31084</strain>
    </source>
</reference>
<evidence type="ECO:0000256" key="3">
    <source>
        <dbReference type="ARBA" id="ARBA00022679"/>
    </source>
</evidence>
<evidence type="ECO:0000256" key="4">
    <source>
        <dbReference type="ARBA" id="ARBA00022786"/>
    </source>
</evidence>
<feature type="compositionally biased region" description="Polar residues" evidence="6">
    <location>
        <begin position="370"/>
        <end position="380"/>
    </location>
</feature>
<dbReference type="InterPro" id="IPR032353">
    <property type="entry name" value="AZUL"/>
</dbReference>
<proteinExistence type="predicted"/>
<dbReference type="InterPro" id="IPR042556">
    <property type="entry name" value="AZUL_sf"/>
</dbReference>
<dbReference type="InterPro" id="IPR044611">
    <property type="entry name" value="E3A/B/C-like"/>
</dbReference>
<dbReference type="EMBL" id="HG970334">
    <property type="status" value="NOT_ANNOTATED_CDS"/>
    <property type="molecule type" value="Genomic_DNA"/>
</dbReference>
<reference evidence="8" key="2">
    <citation type="journal article" date="2010" name="Nature">
        <title>Comparative genomics reveals mobile pathogenicity chromosomes in Fusarium.</title>
        <authorList>
            <person name="Ma L.J."/>
            <person name="van der Does H.C."/>
            <person name="Borkovich K.A."/>
            <person name="Coleman J.J."/>
            <person name="Daboussi M.J."/>
            <person name="Di Pietro A."/>
            <person name="Dufresne M."/>
            <person name="Freitag M."/>
            <person name="Grabherr M."/>
            <person name="Henrissat B."/>
            <person name="Houterman P.M."/>
            <person name="Kang S."/>
            <person name="Shim W.B."/>
            <person name="Woloshuk C."/>
            <person name="Xie X."/>
            <person name="Xu J.R."/>
            <person name="Antoniw J."/>
            <person name="Baker S.E."/>
            <person name="Bluhm B.H."/>
            <person name="Breakspear A."/>
            <person name="Brown D.W."/>
            <person name="Butchko R.A."/>
            <person name="Chapman S."/>
            <person name="Coulson R."/>
            <person name="Coutinho P.M."/>
            <person name="Danchin E.G."/>
            <person name="Diener A."/>
            <person name="Gale L.R."/>
            <person name="Gardiner D.M."/>
            <person name="Goff S."/>
            <person name="Hammond-Kosack K.E."/>
            <person name="Hilburn K."/>
            <person name="Hua-Van A."/>
            <person name="Jonkers W."/>
            <person name="Kazan K."/>
            <person name="Kodira C.D."/>
            <person name="Koehrsen M."/>
            <person name="Kumar L."/>
            <person name="Lee Y.H."/>
            <person name="Li L."/>
            <person name="Manners J.M."/>
            <person name="Miranda-Saavedra D."/>
            <person name="Mukherjee M."/>
            <person name="Park G."/>
            <person name="Park J."/>
            <person name="Park S.Y."/>
            <person name="Proctor R.H."/>
            <person name="Regev A."/>
            <person name="Ruiz-Roldan M.C."/>
            <person name="Sain D."/>
            <person name="Sakthikumar S."/>
            <person name="Sykes S."/>
            <person name="Schwartz D.C."/>
            <person name="Turgeon B.G."/>
            <person name="Wapinski I."/>
            <person name="Yoder O."/>
            <person name="Young S."/>
            <person name="Zeng Q."/>
            <person name="Zhou S."/>
            <person name="Galagan J."/>
            <person name="Cuomo C.A."/>
            <person name="Kistler H.C."/>
            <person name="Rep M."/>
        </authorList>
    </citation>
    <scope>GENOME REANNOTATION</scope>
    <source>
        <strain evidence="8">PH-1 / ATCC MYA-4620 / FGSC 9075 / NRRL 31084</strain>
    </source>
</reference>
<evidence type="ECO:0000256" key="1">
    <source>
        <dbReference type="ARBA" id="ARBA00000885"/>
    </source>
</evidence>
<feature type="region of interest" description="Disordered" evidence="6">
    <location>
        <begin position="225"/>
        <end position="283"/>
    </location>
</feature>
<dbReference type="Gene3D" id="3.90.1750.10">
    <property type="entry name" value="Hect, E3 ligase catalytic domains"/>
    <property type="match status" value="1"/>
</dbReference>
<feature type="compositionally biased region" description="Polar residues" evidence="6">
    <location>
        <begin position="225"/>
        <end position="247"/>
    </location>
</feature>
<feature type="active site" description="Glycyl thioester intermediate" evidence="5">
    <location>
        <position position="1314"/>
    </location>
</feature>
<name>A0A098E2K0_GIBZE</name>
<dbReference type="GO" id="GO:0061630">
    <property type="term" value="F:ubiquitin protein ligase activity"/>
    <property type="evidence" value="ECO:0007669"/>
    <property type="project" value="UniProtKB-EC"/>
</dbReference>
<dbReference type="InterPro" id="IPR035983">
    <property type="entry name" value="Hect_E3_ubiquitin_ligase"/>
</dbReference>
<keyword evidence="3" id="KW-0808">Transferase</keyword>
<dbReference type="Pfam" id="PF00632">
    <property type="entry name" value="HECT"/>
    <property type="match status" value="1"/>
</dbReference>
<reference evidence="8" key="3">
    <citation type="submission" date="2017-01" db="UniProtKB">
        <authorList>
            <consortium name="EnsemblFungi"/>
        </authorList>
    </citation>
    <scope>IDENTIFICATION</scope>
    <source>
        <strain evidence="8">PH-1 / ATCC MYA-4620 / FGSC 9075 / NRRL 31084</strain>
    </source>
</reference>
<evidence type="ECO:0000256" key="2">
    <source>
        <dbReference type="ARBA" id="ARBA00012485"/>
    </source>
</evidence>
<accession>A0A098E2K0</accession>
<sequence>MTDFFFAPNPATQGFQAPLVYLHALSDGSKRYLPTQVPERFAIDEILSLTTVIHCTSSFTKYQSARRGATRSANVMTPDAYRPRDPSIEFAADIDLLAGLWQEAPFARLPSDAPPEVKAAVQNVENPARVYAIHQASRRHGFQLLVERYIHQLRSGCDNANCATPTCFTCRRRLAGKAPVRRYNTTSARTLAIYLASQDDPEKDLCPFFRRTPEASAALNNLIFSTRSPTQSHPDNKRTNVITSPSAHKNRVIRPRTSSSSSQDSISATRQAPHLTSSSASPVRVIEGPVNKDHRSFAANLFGTVTFKMIEWLTPSSMAAMSGKLGNFEVSDLKSSATDLDTLQESSSLTSTSTDLETQKTLPHEPNTPKPTNMVNQPQDTDWDESPFPILSPKSRHDSTHKSQNNAPAKPRAHSIDTRDFEKGEDDTEGVKLPQVNSHLRDKSLRVKSNKHAAVPIMSEIPTKPGLFENATNPLPGPVLPSLPLASEDNVIQTKLHNDQSNNCANGGIVSEKSKHHGFEFEFEAATPHSCDNILPQALSKLDVDLINFICDVYEEDDISESRHVSTHKTSYPYPQPVDERKSLRRHSVLHTARSREQWLRFNEQALFYVLTDPQAVVLSFTQENKLYDSQTLWYCFHRLCRVTSNLVFHSLWLAAARLFIPPQDLKSTSSSKRRNGHRTQKRAEALPDSEAGYLMSICMHALVAATPVVGDSRTLYELSRVRSNGLTLAGGSAVSRQPSSRCLDYDDAFSNDVAVRLARRLFCAITARRCFADRAHPAGRLEGFKMNDCDILQPLVNQLDFLSTGSASILEFPRDERLLHETRVPTVLLDWARTILLNEWDGRAHFVMDGPFGGALSFIETLRDVQFRVDYLSERLDLIEMPVEWLSFKSTRWRRHILDYPYIFSPETLVSFFRSINFARMSRMFEESSSLKTRMSAIVDPGSLITNPHHKMVLQDLLRTASSKYLVLEVGRENVARDAFDQLWRRERRELLRPLKVHLGENSGEEGFDSGGVQQEFFRLAIAECLDPGFGAFTVDERTRMAWFAPGSLTEDWKYELVGLLMSLALYNGLTLPVTFPRALYRKLLGNPVEELHHIADGWPDLASGLTTLLEWDEKNGLIEDIFARTYEFSVSSLGTIVTREMRAGGSTIWPNAASSSTDIEPPHMENADDAPLVTNDNRDDYIVDYIRYLTDVSIRRQYLAFERGFASCLDKKSLSLLCPSTLQSLVEGVQEIDIGELKRYARYVGWDTSHRTIKDFWSIVKRYDEGMKQRLLEFVTSSDRVPVGGMKNLQFVIQKNGEEDGTGGHLPTAYTCYGTLLLPEYRDKEVLRERLGMALQNAQGFGFA</sequence>
<comment type="catalytic activity">
    <reaction evidence="1">
        <text>S-ubiquitinyl-[E2 ubiquitin-conjugating enzyme]-L-cysteine + [acceptor protein]-L-lysine = [E2 ubiquitin-conjugating enzyme]-L-cysteine + N(6)-ubiquitinyl-[acceptor protein]-L-lysine.</text>
        <dbReference type="EC" id="2.3.2.26"/>
    </reaction>
</comment>
<dbReference type="Gene3D" id="6.10.130.10">
    <property type="entry name" value="Ubiquitin-protein ligase E3A, N-terminal zinc-binding domain (AZUL)"/>
    <property type="match status" value="1"/>
</dbReference>
<dbReference type="Gene3D" id="3.30.2410.10">
    <property type="entry name" value="Hect, E3 ligase catalytic domain"/>
    <property type="match status" value="1"/>
</dbReference>
<accession>A0A0E0SN34</accession>
<dbReference type="Gene3D" id="3.30.2160.10">
    <property type="entry name" value="Hect, E3 ligase catalytic domain"/>
    <property type="match status" value="1"/>
</dbReference>
<dbReference type="SMART" id="SM00119">
    <property type="entry name" value="HECTc"/>
    <property type="match status" value="1"/>
</dbReference>
<dbReference type="EnsemblFungi" id="CEF87847">
    <property type="protein sequence ID" value="CEF87847"/>
    <property type="gene ID" value="FGRRES_16653"/>
</dbReference>